<dbReference type="GeneID" id="36588160"/>
<dbReference type="InParanoid" id="A0A2J6TD31"/>
<dbReference type="AlphaFoldDB" id="A0A2J6TD31"/>
<dbReference type="OrthoDB" id="3526778at2759"/>
<evidence type="ECO:0000313" key="2">
    <source>
        <dbReference type="Proteomes" id="UP000235371"/>
    </source>
</evidence>
<organism evidence="1 2">
    <name type="scientific">Hyaloscypha bicolor E</name>
    <dbReference type="NCBI Taxonomy" id="1095630"/>
    <lineage>
        <taxon>Eukaryota</taxon>
        <taxon>Fungi</taxon>
        <taxon>Dikarya</taxon>
        <taxon>Ascomycota</taxon>
        <taxon>Pezizomycotina</taxon>
        <taxon>Leotiomycetes</taxon>
        <taxon>Helotiales</taxon>
        <taxon>Hyaloscyphaceae</taxon>
        <taxon>Hyaloscypha</taxon>
        <taxon>Hyaloscypha bicolor</taxon>
    </lineage>
</organism>
<keyword evidence="2" id="KW-1185">Reference proteome</keyword>
<reference evidence="1 2" key="1">
    <citation type="submission" date="2016-04" db="EMBL/GenBank/DDBJ databases">
        <title>A degradative enzymes factory behind the ericoid mycorrhizal symbiosis.</title>
        <authorList>
            <consortium name="DOE Joint Genome Institute"/>
            <person name="Martino E."/>
            <person name="Morin E."/>
            <person name="Grelet G."/>
            <person name="Kuo A."/>
            <person name="Kohler A."/>
            <person name="Daghino S."/>
            <person name="Barry K."/>
            <person name="Choi C."/>
            <person name="Cichocki N."/>
            <person name="Clum A."/>
            <person name="Copeland A."/>
            <person name="Hainaut M."/>
            <person name="Haridas S."/>
            <person name="Labutti K."/>
            <person name="Lindquist E."/>
            <person name="Lipzen A."/>
            <person name="Khouja H.-R."/>
            <person name="Murat C."/>
            <person name="Ohm R."/>
            <person name="Olson A."/>
            <person name="Spatafora J."/>
            <person name="Veneault-Fourrey C."/>
            <person name="Henrissat B."/>
            <person name="Grigoriev I."/>
            <person name="Martin F."/>
            <person name="Perotto S."/>
        </authorList>
    </citation>
    <scope>NUCLEOTIDE SEQUENCE [LARGE SCALE GENOMIC DNA]</scope>
    <source>
        <strain evidence="1 2">E</strain>
    </source>
</reference>
<dbReference type="RefSeq" id="XP_024737817.1">
    <property type="nucleotide sequence ID" value="XM_024880083.1"/>
</dbReference>
<evidence type="ECO:0000313" key="1">
    <source>
        <dbReference type="EMBL" id="PMD60913.1"/>
    </source>
</evidence>
<gene>
    <name evidence="1" type="ORF">K444DRAFT_612197</name>
</gene>
<accession>A0A2J6TD31</accession>
<name>A0A2J6TD31_9HELO</name>
<dbReference type="EMBL" id="KZ613787">
    <property type="protein sequence ID" value="PMD60913.1"/>
    <property type="molecule type" value="Genomic_DNA"/>
</dbReference>
<proteinExistence type="predicted"/>
<protein>
    <submittedName>
        <fullName evidence="1">Uncharacterized protein</fullName>
    </submittedName>
</protein>
<dbReference type="Proteomes" id="UP000235371">
    <property type="component" value="Unassembled WGS sequence"/>
</dbReference>
<sequence>MFPIKELPFELRALIYPHTLILQHDNSAPTFLLALAADDVLYAEAQRIYRAINAIVTTKNQGAFGKLKMSELMNIRHLRLVFPGPQDTGPRSLQIYKPLLHNNFLSATLDFSALDSHSRKHSQNQDQTSYSGPIDLIKQLLRASVCGLSQISIKFEPWTAAYAPYTDYGLETDVSYYTQENSARRKDIETLNKHLGVAAKLERVVSADVEECWVWRAGKGEVGALRWREHPEVDPGAGLEEALGGMYERSARAWIRDLSIRREL</sequence>